<feature type="domain" description="Xylose isomerase-like TIM barrel" evidence="1">
    <location>
        <begin position="20"/>
        <end position="272"/>
    </location>
</feature>
<reference evidence="2" key="2">
    <citation type="journal article" date="2021" name="PeerJ">
        <title>Extensive microbial diversity within the chicken gut microbiome revealed by metagenomics and culture.</title>
        <authorList>
            <person name="Gilroy R."/>
            <person name="Ravi A."/>
            <person name="Getino M."/>
            <person name="Pursley I."/>
            <person name="Horton D.L."/>
            <person name="Alikhan N.F."/>
            <person name="Baker D."/>
            <person name="Gharbi K."/>
            <person name="Hall N."/>
            <person name="Watson M."/>
            <person name="Adriaenssens E.M."/>
            <person name="Foster-Nyarko E."/>
            <person name="Jarju S."/>
            <person name="Secka A."/>
            <person name="Antonio M."/>
            <person name="Oren A."/>
            <person name="Chaudhuri R.R."/>
            <person name="La Ragione R."/>
            <person name="Hildebrand F."/>
            <person name="Pallen M.J."/>
        </authorList>
    </citation>
    <scope>NUCLEOTIDE SEQUENCE</scope>
    <source>
        <strain evidence="2">ChiHjej12B11-29160</strain>
    </source>
</reference>
<accession>A0A9D1HWX6</accession>
<sequence>MKVSLFSTGFENYPLEHTFSIAAECGYDGVDVGGFRPHAFAPDVLGGVNGGAEAILGYVQKYQMPIVSYVPANIGYPYSFTFREPELNEISMEYYLSTLDAAAAIEAPLVMYAINPIGFGIDREYLKRQVVEDLKRLSDRAAQLNQKIILEPVTPFEGKLCVSSDDCKYYLDEVDNDALEICLDLAAPFTCGEPIAEYWEKMPGKVREIHFVDCTADCEDHLIPGDGEMDWPRIVDYLKSVEYDGYLALELFSRYGNEPDFSARRGIEVIRDMISD</sequence>
<evidence type="ECO:0000313" key="2">
    <source>
        <dbReference type="EMBL" id="HIU23547.1"/>
    </source>
</evidence>
<dbReference type="InterPro" id="IPR036237">
    <property type="entry name" value="Xyl_isomerase-like_sf"/>
</dbReference>
<protein>
    <submittedName>
        <fullName evidence="2">TIM barrel protein</fullName>
    </submittedName>
</protein>
<dbReference type="InterPro" id="IPR050312">
    <property type="entry name" value="IolE/XylAMocC-like"/>
</dbReference>
<reference evidence="2" key="1">
    <citation type="submission" date="2020-10" db="EMBL/GenBank/DDBJ databases">
        <authorList>
            <person name="Gilroy R."/>
        </authorList>
    </citation>
    <scope>NUCLEOTIDE SEQUENCE</scope>
    <source>
        <strain evidence="2">ChiHjej12B11-29160</strain>
    </source>
</reference>
<organism evidence="2 3">
    <name type="scientific">Candidatus Coprovicinus avistercoris</name>
    <dbReference type="NCBI Taxonomy" id="2840754"/>
    <lineage>
        <taxon>Bacteria</taxon>
        <taxon>Bacillati</taxon>
        <taxon>Actinomycetota</taxon>
        <taxon>Coriobacteriia</taxon>
        <taxon>Coriobacteriales</taxon>
        <taxon>Coriobacteriaceae</taxon>
        <taxon>Coriobacteriaceae incertae sedis</taxon>
        <taxon>Candidatus Coprovicinus</taxon>
    </lineage>
</organism>
<dbReference type="PANTHER" id="PTHR12110:SF21">
    <property type="entry name" value="XYLOSE ISOMERASE-LIKE TIM BARREL DOMAIN-CONTAINING PROTEIN"/>
    <property type="match status" value="1"/>
</dbReference>
<gene>
    <name evidence="2" type="ORF">IAD17_01290</name>
</gene>
<dbReference type="Pfam" id="PF01261">
    <property type="entry name" value="AP_endonuc_2"/>
    <property type="match status" value="1"/>
</dbReference>
<comment type="caution">
    <text evidence="2">The sequence shown here is derived from an EMBL/GenBank/DDBJ whole genome shotgun (WGS) entry which is preliminary data.</text>
</comment>
<dbReference type="SUPFAM" id="SSF51658">
    <property type="entry name" value="Xylose isomerase-like"/>
    <property type="match status" value="1"/>
</dbReference>
<dbReference type="EMBL" id="DVMQ01000004">
    <property type="protein sequence ID" value="HIU23547.1"/>
    <property type="molecule type" value="Genomic_DNA"/>
</dbReference>
<evidence type="ECO:0000259" key="1">
    <source>
        <dbReference type="Pfam" id="PF01261"/>
    </source>
</evidence>
<proteinExistence type="predicted"/>
<name>A0A9D1HWX6_9ACTN</name>
<dbReference type="Proteomes" id="UP000824078">
    <property type="component" value="Unassembled WGS sequence"/>
</dbReference>
<dbReference type="PANTHER" id="PTHR12110">
    <property type="entry name" value="HYDROXYPYRUVATE ISOMERASE"/>
    <property type="match status" value="1"/>
</dbReference>
<evidence type="ECO:0000313" key="3">
    <source>
        <dbReference type="Proteomes" id="UP000824078"/>
    </source>
</evidence>
<dbReference type="Gene3D" id="3.20.20.150">
    <property type="entry name" value="Divalent-metal-dependent TIM barrel enzymes"/>
    <property type="match status" value="1"/>
</dbReference>
<dbReference type="InterPro" id="IPR013022">
    <property type="entry name" value="Xyl_isomerase-like_TIM-brl"/>
</dbReference>
<dbReference type="AlphaFoldDB" id="A0A9D1HWX6"/>